<reference evidence="9 10" key="1">
    <citation type="submission" date="2018-01" db="EMBL/GenBank/DDBJ databases">
        <title>Halomonas endophytica sp. nov., isolated from storage liquid in the stems of Populus euphratica.</title>
        <authorList>
            <person name="Chen C."/>
        </authorList>
    </citation>
    <scope>NUCLEOTIDE SEQUENCE [LARGE SCALE GENOMIC DNA]</scope>
    <source>
        <strain evidence="9 10">BZ-SZ-XJ27</strain>
    </source>
</reference>
<evidence type="ECO:0000256" key="2">
    <source>
        <dbReference type="ARBA" id="ARBA00017881"/>
    </source>
</evidence>
<sequence length="469" mass="53823">MSLCIVWLRHDLRLADNPLFAFDRMPENLVCLHVLDRQWLSPTPALGVPRVGPARLKFIWQSLMALRGELLKRGSDLLIRVGDPVDEVASLAECHGASEIRVRRDAGHDEMRDVRTLRTRLDGRIRLSEHDSGTLFDTLTLPVDVESLPPTFSAFRRRAERNGSINDPLLAPVTLPPWPDAVSRGLPALRGVCQYAAAWKTDPRGQFHFEGGEAAGHERLEHVLWQSRLAMRYKQTRNRLLGADFSTRLSAWLAHGCLSARQVHQAVRQWEAEHGPNESSYWIIFELLWRDYFHWAARQEGSGLFGRRELPTADATFRCWAEGRTGVPFIDAAMHELAATGWLSNRARQNVASYFVKDLGGDWRLGAAWFEHCLVDFDVASNWGNWRYVAGVGRDTRDRWFHVLRQAEQYDPWGRYVTHWQPSLRALPAGRARHQPWRVDPDRYPPPIMIPKAWEDRLLAIHEAVEPDE</sequence>
<evidence type="ECO:0000256" key="3">
    <source>
        <dbReference type="ARBA" id="ARBA00022630"/>
    </source>
</evidence>
<feature type="binding site" evidence="6">
    <location>
        <position position="233"/>
    </location>
    <ligand>
        <name>FAD</name>
        <dbReference type="ChEBI" id="CHEBI:57692"/>
    </ligand>
</feature>
<comment type="cofactor">
    <cofactor evidence="7">
        <name>(6R)-5,10-methylene-5,6,7,8-tetrahydrofolate</name>
        <dbReference type="ChEBI" id="CHEBI:15636"/>
    </cofactor>
    <text evidence="7">Binds 1 5,10-methenyltetrahydrofolate (MTHF) per subunit.</text>
</comment>
<feature type="binding site" evidence="6">
    <location>
        <begin position="246"/>
        <end position="250"/>
    </location>
    <ligand>
        <name>FAD</name>
        <dbReference type="ChEBI" id="CHEBI:57692"/>
    </ligand>
</feature>
<dbReference type="GO" id="GO:0003677">
    <property type="term" value="F:DNA binding"/>
    <property type="evidence" value="ECO:0007669"/>
    <property type="project" value="TreeGrafter"/>
</dbReference>
<dbReference type="Proteomes" id="UP000235547">
    <property type="component" value="Unassembled WGS sequence"/>
</dbReference>
<dbReference type="EMBL" id="PNRG01000033">
    <property type="protein sequence ID" value="PMR77999.1"/>
    <property type="molecule type" value="Genomic_DNA"/>
</dbReference>
<proteinExistence type="inferred from homology"/>
<dbReference type="NCBIfam" id="TIGR02765">
    <property type="entry name" value="crypto_DASH"/>
    <property type="match status" value="1"/>
</dbReference>
<evidence type="ECO:0000256" key="6">
    <source>
        <dbReference type="PIRSR" id="PIRSR602081-1"/>
    </source>
</evidence>
<dbReference type="PROSITE" id="PS51645">
    <property type="entry name" value="PHR_CRY_ALPHA_BETA"/>
    <property type="match status" value="1"/>
</dbReference>
<evidence type="ECO:0000256" key="4">
    <source>
        <dbReference type="ARBA" id="ARBA00022827"/>
    </source>
</evidence>
<organism evidence="9 10">
    <name type="scientific">Halomonas urumqiensis</name>
    <dbReference type="NCBI Taxonomy" id="1684789"/>
    <lineage>
        <taxon>Bacteria</taxon>
        <taxon>Pseudomonadati</taxon>
        <taxon>Pseudomonadota</taxon>
        <taxon>Gammaproteobacteria</taxon>
        <taxon>Oceanospirillales</taxon>
        <taxon>Halomonadaceae</taxon>
        <taxon>Halomonas</taxon>
    </lineage>
</organism>
<evidence type="ECO:0000256" key="5">
    <source>
        <dbReference type="ARBA" id="ARBA00022991"/>
    </source>
</evidence>
<dbReference type="Pfam" id="PF00875">
    <property type="entry name" value="DNA_photolyase"/>
    <property type="match status" value="1"/>
</dbReference>
<dbReference type="SUPFAM" id="SSF48173">
    <property type="entry name" value="Cryptochrome/photolyase FAD-binding domain"/>
    <property type="match status" value="1"/>
</dbReference>
<comment type="cofactor">
    <cofactor evidence="6 7">
        <name>FAD</name>
        <dbReference type="ChEBI" id="CHEBI:57692"/>
    </cofactor>
    <text evidence="6 7">Binds 1 FAD per subunit.</text>
</comment>
<dbReference type="PANTHER" id="PTHR11455">
    <property type="entry name" value="CRYPTOCHROME"/>
    <property type="match status" value="1"/>
</dbReference>
<accession>A0A2N7UC26</accession>
<dbReference type="InterPro" id="IPR014133">
    <property type="entry name" value="Cry_DASH"/>
</dbReference>
<evidence type="ECO:0000259" key="8">
    <source>
        <dbReference type="PROSITE" id="PS51645"/>
    </source>
</evidence>
<feature type="domain" description="Photolyase/cryptochrome alpha/beta" evidence="8">
    <location>
        <begin position="2"/>
        <end position="135"/>
    </location>
</feature>
<dbReference type="AlphaFoldDB" id="A0A2N7UC26"/>
<feature type="binding site" evidence="6">
    <location>
        <begin position="376"/>
        <end position="378"/>
    </location>
    <ligand>
        <name>FAD</name>
        <dbReference type="ChEBI" id="CHEBI:57692"/>
    </ligand>
</feature>
<dbReference type="InterPro" id="IPR014729">
    <property type="entry name" value="Rossmann-like_a/b/a_fold"/>
</dbReference>
<dbReference type="Gene3D" id="3.40.50.620">
    <property type="entry name" value="HUPs"/>
    <property type="match status" value="1"/>
</dbReference>
<keyword evidence="10" id="KW-1185">Reference proteome</keyword>
<name>A0A2N7UC26_9GAMM</name>
<protein>
    <recommendedName>
        <fullName evidence="2 7">Cryptochrome DASH</fullName>
    </recommendedName>
</protein>
<dbReference type="GO" id="GO:0003904">
    <property type="term" value="F:deoxyribodipyrimidine photo-lyase activity"/>
    <property type="evidence" value="ECO:0007669"/>
    <property type="project" value="TreeGrafter"/>
</dbReference>
<comment type="similarity">
    <text evidence="1 7">Belongs to the DNA photolyase class-1 family.</text>
</comment>
<keyword evidence="5 7" id="KW-0157">Chromophore</keyword>
<keyword evidence="3 6" id="KW-0285">Flavoprotein</keyword>
<dbReference type="InterPro" id="IPR002081">
    <property type="entry name" value="Cryptochrome/DNA_photolyase_1"/>
</dbReference>
<dbReference type="PRINTS" id="PR00147">
    <property type="entry name" value="DNAPHOTLYASE"/>
</dbReference>
<dbReference type="GO" id="GO:0071949">
    <property type="term" value="F:FAD binding"/>
    <property type="evidence" value="ECO:0007669"/>
    <property type="project" value="TreeGrafter"/>
</dbReference>
<dbReference type="RefSeq" id="WP_102589066.1">
    <property type="nucleotide sequence ID" value="NZ_BNAE01000001.1"/>
</dbReference>
<dbReference type="OrthoDB" id="9772484at2"/>
<dbReference type="InterPro" id="IPR005101">
    <property type="entry name" value="Cryptochr/Photolyase_FAD-bd"/>
</dbReference>
<evidence type="ECO:0000313" key="10">
    <source>
        <dbReference type="Proteomes" id="UP000235547"/>
    </source>
</evidence>
<gene>
    <name evidence="9" type="ORF">C1H70_14510</name>
</gene>
<dbReference type="SUPFAM" id="SSF52425">
    <property type="entry name" value="Cryptochrome/photolyase, N-terminal domain"/>
    <property type="match status" value="1"/>
</dbReference>
<comment type="function">
    <text evidence="7">May have a photoreceptor function.</text>
</comment>
<dbReference type="GO" id="GO:0000719">
    <property type="term" value="P:photoreactive repair"/>
    <property type="evidence" value="ECO:0007669"/>
    <property type="project" value="TreeGrafter"/>
</dbReference>
<keyword evidence="4 6" id="KW-0274">FAD</keyword>
<comment type="caution">
    <text evidence="9">The sequence shown here is derived from an EMBL/GenBank/DDBJ whole genome shotgun (WGS) entry which is preliminary data.</text>
</comment>
<evidence type="ECO:0000313" key="9">
    <source>
        <dbReference type="EMBL" id="PMR77999.1"/>
    </source>
</evidence>
<evidence type="ECO:0000256" key="7">
    <source>
        <dbReference type="RuleBase" id="RU367151"/>
    </source>
</evidence>
<dbReference type="Gene3D" id="1.25.40.80">
    <property type="match status" value="1"/>
</dbReference>
<dbReference type="InterPro" id="IPR006050">
    <property type="entry name" value="DNA_photolyase_N"/>
</dbReference>
<dbReference type="InterPro" id="IPR036134">
    <property type="entry name" value="Crypto/Photolyase_FAD-like_sf"/>
</dbReference>
<dbReference type="Gene3D" id="1.10.579.10">
    <property type="entry name" value="DNA Cyclobutane Dipyrimidine Photolyase, subunit A, domain 3"/>
    <property type="match status" value="1"/>
</dbReference>
<evidence type="ECO:0000256" key="1">
    <source>
        <dbReference type="ARBA" id="ARBA00005862"/>
    </source>
</evidence>
<dbReference type="InterPro" id="IPR036155">
    <property type="entry name" value="Crypto/Photolyase_N_sf"/>
</dbReference>
<dbReference type="PANTHER" id="PTHR11455:SF22">
    <property type="entry name" value="CRYPTOCHROME DASH"/>
    <property type="match status" value="1"/>
</dbReference>
<dbReference type="Pfam" id="PF03441">
    <property type="entry name" value="FAD_binding_7"/>
    <property type="match status" value="1"/>
</dbReference>